<protein>
    <submittedName>
        <fullName evidence="2">DNA polymerase III delta prime subunit</fullName>
    </submittedName>
</protein>
<dbReference type="InterPro" id="IPR000642">
    <property type="entry name" value="Peptidase_M41"/>
</dbReference>
<evidence type="ECO:0000313" key="2">
    <source>
        <dbReference type="EMBL" id="MBB4274114.1"/>
    </source>
</evidence>
<dbReference type="InterPro" id="IPR037219">
    <property type="entry name" value="Peptidase_M41-like"/>
</dbReference>
<reference evidence="2 3" key="1">
    <citation type="submission" date="2020-08" db="EMBL/GenBank/DDBJ databases">
        <title>Genomic Encyclopedia of Type Strains, Phase IV (KMG-V): Genome sequencing to study the core and pangenomes of soil and plant-associated prokaryotes.</title>
        <authorList>
            <person name="Whitman W."/>
        </authorList>
    </citation>
    <scope>NUCLEOTIDE SEQUENCE [LARGE SCALE GENOMIC DNA]</scope>
    <source>
        <strain evidence="2 3">SEMIA 402</strain>
    </source>
</reference>
<dbReference type="Gene3D" id="1.20.58.760">
    <property type="entry name" value="Peptidase M41"/>
    <property type="match status" value="1"/>
</dbReference>
<dbReference type="SUPFAM" id="SSF52540">
    <property type="entry name" value="P-loop containing nucleoside triphosphate hydrolases"/>
    <property type="match status" value="1"/>
</dbReference>
<dbReference type="Pfam" id="PF00004">
    <property type="entry name" value="AAA"/>
    <property type="match status" value="1"/>
</dbReference>
<dbReference type="Pfam" id="PF01434">
    <property type="entry name" value="Peptidase_M41"/>
    <property type="match status" value="1"/>
</dbReference>
<feature type="domain" description="AAA+ ATPase" evidence="1">
    <location>
        <begin position="224"/>
        <end position="363"/>
    </location>
</feature>
<proteinExistence type="predicted"/>
<comment type="caution">
    <text evidence="2">The sequence shown here is derived from an EMBL/GenBank/DDBJ whole genome shotgun (WGS) entry which is preliminary data.</text>
</comment>
<dbReference type="CDD" id="cd19481">
    <property type="entry name" value="RecA-like_protease"/>
    <property type="match status" value="1"/>
</dbReference>
<dbReference type="GO" id="GO:0006508">
    <property type="term" value="P:proteolysis"/>
    <property type="evidence" value="ECO:0007669"/>
    <property type="project" value="InterPro"/>
</dbReference>
<dbReference type="InterPro" id="IPR003959">
    <property type="entry name" value="ATPase_AAA_core"/>
</dbReference>
<sequence>MHRRLTAESGTSPLLSRTACMLALLKSLQDFAPVYRDEPFTLVLTIPEASRKDLVRAFYDLKKTEPIFANVELGVMAVGARGRADYGDIQASLRLAERVLIFLDSEVEAPAFVIAAADTIAAIHPINGQILADAVKIAHGANLDIADANRILGYPIMDVFAALRPGRSHAEALSRLEAARASALDHETLPVEKLSGYGEAADWARSVVEDMAAWRAGRIPWGDVDAAALLSGPSGVGKTLFARSLARSCECFFVASSLAQWQAAGHLGDMLKAMRETFRMAAERAPTVLLLDEFDSVGDRTKFAGHNAQYSTEVVAALLECLDGAYRREGVIVVGACNHPDRIDKALLRPGRLGRQFALSLPDTEARRGILLTHLGEALCIEDVARVAAATIGLSGADLGQLARDGRRVARKKSRPITVDDVLSCLPPVAPITGPLRDRICIHEAGHAAAVLALNVGKLSGVVVMDGFRNGVGIGGGVHFERESQLPTTEYYLNSIVVQLAGMAAEVVLFGDHLEGSGGQPGSDLQRAADVATSMVAQLGMGGITNFLSADSFEDLERIRRTVPAVNQRVERMLAEQYERAKELVIKNEAFICELAVILNWEGAVDGKRATALFDAMEAPDAP</sequence>
<dbReference type="Gene3D" id="1.10.8.60">
    <property type="match status" value="1"/>
</dbReference>
<dbReference type="GO" id="GO:0030163">
    <property type="term" value="P:protein catabolic process"/>
    <property type="evidence" value="ECO:0007669"/>
    <property type="project" value="TreeGrafter"/>
</dbReference>
<accession>A0A7W6WDY9</accession>
<dbReference type="InterPro" id="IPR027417">
    <property type="entry name" value="P-loop_NTPase"/>
</dbReference>
<dbReference type="GO" id="GO:0004176">
    <property type="term" value="F:ATP-dependent peptidase activity"/>
    <property type="evidence" value="ECO:0007669"/>
    <property type="project" value="InterPro"/>
</dbReference>
<evidence type="ECO:0000259" key="1">
    <source>
        <dbReference type="SMART" id="SM00382"/>
    </source>
</evidence>
<dbReference type="SMART" id="SM00382">
    <property type="entry name" value="AAA"/>
    <property type="match status" value="1"/>
</dbReference>
<dbReference type="EMBL" id="JACIGM010000003">
    <property type="protein sequence ID" value="MBB4274114.1"/>
    <property type="molecule type" value="Genomic_DNA"/>
</dbReference>
<dbReference type="GO" id="GO:0016887">
    <property type="term" value="F:ATP hydrolysis activity"/>
    <property type="evidence" value="ECO:0007669"/>
    <property type="project" value="InterPro"/>
</dbReference>
<name>A0A7W6WDY9_9HYPH</name>
<dbReference type="PANTHER" id="PTHR23076">
    <property type="entry name" value="METALLOPROTEASE M41 FTSH"/>
    <property type="match status" value="1"/>
</dbReference>
<dbReference type="SUPFAM" id="SSF140990">
    <property type="entry name" value="FtsH protease domain-like"/>
    <property type="match status" value="1"/>
</dbReference>
<dbReference type="RefSeq" id="WP_183924585.1">
    <property type="nucleotide sequence ID" value="NZ_JACIGM010000003.1"/>
</dbReference>
<dbReference type="AlphaFoldDB" id="A0A7W6WDY9"/>
<evidence type="ECO:0000313" key="3">
    <source>
        <dbReference type="Proteomes" id="UP000533641"/>
    </source>
</evidence>
<dbReference type="Proteomes" id="UP000533641">
    <property type="component" value="Unassembled WGS sequence"/>
</dbReference>
<dbReference type="GO" id="GO:0005524">
    <property type="term" value="F:ATP binding"/>
    <property type="evidence" value="ECO:0007669"/>
    <property type="project" value="InterPro"/>
</dbReference>
<organism evidence="2 3">
    <name type="scientific">Rhizobium mongolense</name>
    <dbReference type="NCBI Taxonomy" id="57676"/>
    <lineage>
        <taxon>Bacteria</taxon>
        <taxon>Pseudomonadati</taxon>
        <taxon>Pseudomonadota</taxon>
        <taxon>Alphaproteobacteria</taxon>
        <taxon>Hyphomicrobiales</taxon>
        <taxon>Rhizobiaceae</taxon>
        <taxon>Rhizobium/Agrobacterium group</taxon>
        <taxon>Rhizobium</taxon>
    </lineage>
</organism>
<gene>
    <name evidence="2" type="ORF">GGE12_001869</name>
</gene>
<dbReference type="Gene3D" id="3.40.50.300">
    <property type="entry name" value="P-loop containing nucleotide triphosphate hydrolases"/>
    <property type="match status" value="1"/>
</dbReference>
<dbReference type="GO" id="GO:0005886">
    <property type="term" value="C:plasma membrane"/>
    <property type="evidence" value="ECO:0007669"/>
    <property type="project" value="TreeGrafter"/>
</dbReference>
<dbReference type="GO" id="GO:0004222">
    <property type="term" value="F:metalloendopeptidase activity"/>
    <property type="evidence" value="ECO:0007669"/>
    <property type="project" value="InterPro"/>
</dbReference>
<dbReference type="InterPro" id="IPR003593">
    <property type="entry name" value="AAA+_ATPase"/>
</dbReference>
<dbReference type="PANTHER" id="PTHR23076:SF97">
    <property type="entry name" value="ATP-DEPENDENT ZINC METALLOPROTEASE YME1L1"/>
    <property type="match status" value="1"/>
</dbReference>